<protein>
    <submittedName>
        <fullName evidence="3">Glycerophosphodiester phosphodiesterase</fullName>
    </submittedName>
</protein>
<dbReference type="PANTHER" id="PTHR46211:SF14">
    <property type="entry name" value="GLYCEROPHOSPHODIESTER PHOSPHODIESTERASE"/>
    <property type="match status" value="1"/>
</dbReference>
<keyword evidence="4" id="KW-1185">Reference proteome</keyword>
<accession>A0A2G1WGV9</accession>
<evidence type="ECO:0000313" key="4">
    <source>
        <dbReference type="Proteomes" id="UP000222824"/>
    </source>
</evidence>
<sequence>MTTNPRLSCPKRNTSIVSQSTKTSSNLRTKWSFISPVQSPQGNRGRNSEAHTIFGSWRRRNVLLGTATVAAGAVGITSILPPRTDGGNNTVAGQQSPEPTADPTLIAHRGFAGENPENTLAAVRAATREDGSGERADMIELDVVPTADGDVVVFHDDHLAGRDGTGMGLTDTSGVVWETGTETVTSAKVLQTEETVPKLDDVLESIPNDVDVNIELKNPGSSALRFDEKLTSDELETQQEIWRPFVTRVVDIVEGYDHEVIFSSFYEAALAVVSEQSMASVAPLLWESIEDGLAIAEAYDADAIHPPVAMIRGTPFFDDSRFGDANLVRRARIQDRAVNVWTVESWYQADRLIEAGVDGLIADYSTLLAE</sequence>
<dbReference type="EMBL" id="NHOA01000113">
    <property type="protein sequence ID" value="PHQ38238.1"/>
    <property type="molecule type" value="Genomic_DNA"/>
</dbReference>
<dbReference type="GO" id="GO:0006629">
    <property type="term" value="P:lipid metabolic process"/>
    <property type="evidence" value="ECO:0007669"/>
    <property type="project" value="InterPro"/>
</dbReference>
<reference evidence="3 4" key="1">
    <citation type="journal article" date="2014" name="Front. Microbiol.">
        <title>Population and genomic analysis of the genus Halorubrum.</title>
        <authorList>
            <person name="Fullmer M.S."/>
            <person name="Soucy S.M."/>
            <person name="Swithers K.S."/>
            <person name="Makkay A.M."/>
            <person name="Wheeler R."/>
            <person name="Ventosa A."/>
            <person name="Gogarten J.P."/>
            <person name="Papke R.T."/>
        </authorList>
    </citation>
    <scope>NUCLEOTIDE SEQUENCE [LARGE SCALE GENOMIC DNA]</scope>
    <source>
        <strain evidence="3 4">C49</strain>
    </source>
</reference>
<dbReference type="GO" id="GO:0008081">
    <property type="term" value="F:phosphoric diester hydrolase activity"/>
    <property type="evidence" value="ECO:0007669"/>
    <property type="project" value="InterPro"/>
</dbReference>
<dbReference type="Pfam" id="PF03009">
    <property type="entry name" value="GDPD"/>
    <property type="match status" value="1"/>
</dbReference>
<feature type="region of interest" description="Disordered" evidence="1">
    <location>
        <begin position="1"/>
        <end position="25"/>
    </location>
</feature>
<dbReference type="CDD" id="cd08556">
    <property type="entry name" value="GDPD"/>
    <property type="match status" value="1"/>
</dbReference>
<comment type="caution">
    <text evidence="3">The sequence shown here is derived from an EMBL/GenBank/DDBJ whole genome shotgun (WGS) entry which is preliminary data.</text>
</comment>
<dbReference type="Gene3D" id="3.20.20.190">
    <property type="entry name" value="Phosphatidylinositol (PI) phosphodiesterase"/>
    <property type="match status" value="1"/>
</dbReference>
<gene>
    <name evidence="3" type="ORF">DJ69_12860</name>
</gene>
<evidence type="ECO:0000313" key="3">
    <source>
        <dbReference type="EMBL" id="PHQ38238.1"/>
    </source>
</evidence>
<dbReference type="InterPro" id="IPR017946">
    <property type="entry name" value="PLC-like_Pdiesterase_TIM-brl"/>
</dbReference>
<dbReference type="Proteomes" id="UP000222824">
    <property type="component" value="Unassembled WGS sequence"/>
</dbReference>
<organism evidence="3 4">
    <name type="scientific">Halorubrum persicum</name>
    <dbReference type="NCBI Taxonomy" id="1383844"/>
    <lineage>
        <taxon>Archaea</taxon>
        <taxon>Methanobacteriati</taxon>
        <taxon>Methanobacteriota</taxon>
        <taxon>Stenosarchaea group</taxon>
        <taxon>Halobacteria</taxon>
        <taxon>Halobacteriales</taxon>
        <taxon>Haloferacaceae</taxon>
        <taxon>Halorubrum</taxon>
    </lineage>
</organism>
<dbReference type="PROSITE" id="PS51704">
    <property type="entry name" value="GP_PDE"/>
    <property type="match status" value="1"/>
</dbReference>
<feature type="domain" description="GP-PDE" evidence="2">
    <location>
        <begin position="103"/>
        <end position="370"/>
    </location>
</feature>
<dbReference type="SUPFAM" id="SSF51695">
    <property type="entry name" value="PLC-like phosphodiesterases"/>
    <property type="match status" value="1"/>
</dbReference>
<proteinExistence type="predicted"/>
<dbReference type="AlphaFoldDB" id="A0A2G1WGV9"/>
<dbReference type="InterPro" id="IPR030395">
    <property type="entry name" value="GP_PDE_dom"/>
</dbReference>
<dbReference type="PANTHER" id="PTHR46211">
    <property type="entry name" value="GLYCEROPHOSPHORYL DIESTER PHOSPHODIESTERASE"/>
    <property type="match status" value="1"/>
</dbReference>
<name>A0A2G1WGV9_9EURY</name>
<dbReference type="OrthoDB" id="19020at2157"/>
<evidence type="ECO:0000259" key="2">
    <source>
        <dbReference type="PROSITE" id="PS51704"/>
    </source>
</evidence>
<evidence type="ECO:0000256" key="1">
    <source>
        <dbReference type="SAM" id="MobiDB-lite"/>
    </source>
</evidence>